<protein>
    <submittedName>
        <fullName evidence="2">Odorant-binding protein 29</fullName>
    </submittedName>
</protein>
<dbReference type="Gene3D" id="1.10.238.20">
    <property type="entry name" value="Pheromone/general odorant binding protein domain"/>
    <property type="match status" value="1"/>
</dbReference>
<name>A0A6B9CJF7_9HYME</name>
<dbReference type="Pfam" id="PF01395">
    <property type="entry name" value="PBP_GOBP"/>
    <property type="match status" value="1"/>
</dbReference>
<dbReference type="SUPFAM" id="SSF47565">
    <property type="entry name" value="Insect pheromone/odorant-binding proteins"/>
    <property type="match status" value="1"/>
</dbReference>
<reference evidence="2" key="1">
    <citation type="journal article" date="2019" name="Sci. Rep.">
        <title>Full-Length Transcriptome Survey and Expression Analysis of Parasitoid Wasp Chouioia cunea upon Exposure to 1-Dodecene.</title>
        <authorList>
            <person name="Pan L."/>
            <person name="Guo M."/>
            <person name="Jin X."/>
            <person name="Sun Z."/>
            <person name="Jiang H."/>
            <person name="Han J."/>
            <person name="Wang Y."/>
            <person name="Yan C."/>
            <person name="Li M."/>
        </authorList>
    </citation>
    <scope>NUCLEOTIDE SEQUENCE</scope>
</reference>
<dbReference type="AlphaFoldDB" id="A0A6B9CJF7"/>
<accession>A0A6B9CJF7</accession>
<proteinExistence type="evidence at transcript level"/>
<dbReference type="CDD" id="cd23992">
    <property type="entry name" value="PBP_GOBP"/>
    <property type="match status" value="1"/>
</dbReference>
<evidence type="ECO:0000256" key="1">
    <source>
        <dbReference type="SAM" id="SignalP"/>
    </source>
</evidence>
<feature type="signal peptide" evidence="1">
    <location>
        <begin position="1"/>
        <end position="18"/>
    </location>
</feature>
<evidence type="ECO:0000313" key="2">
    <source>
        <dbReference type="EMBL" id="QGW50324.1"/>
    </source>
</evidence>
<dbReference type="GO" id="GO:0005549">
    <property type="term" value="F:odorant binding"/>
    <property type="evidence" value="ECO:0007669"/>
    <property type="project" value="InterPro"/>
</dbReference>
<organism evidence="2">
    <name type="scientific">Chouioia cunea</name>
    <dbReference type="NCBI Taxonomy" id="1570515"/>
    <lineage>
        <taxon>Eukaryota</taxon>
        <taxon>Metazoa</taxon>
        <taxon>Ecdysozoa</taxon>
        <taxon>Arthropoda</taxon>
        <taxon>Hexapoda</taxon>
        <taxon>Insecta</taxon>
        <taxon>Pterygota</taxon>
        <taxon>Neoptera</taxon>
        <taxon>Endopterygota</taxon>
        <taxon>Hymenoptera</taxon>
        <taxon>Apocrita</taxon>
        <taxon>Proctotrupomorpha</taxon>
        <taxon>Chalcidoidea</taxon>
        <taxon>Eulophidae</taxon>
        <taxon>Tetrastichinae</taxon>
        <taxon>Chouioia</taxon>
    </lineage>
</organism>
<keyword evidence="1" id="KW-0732">Signal</keyword>
<feature type="chain" id="PRO_5025513182" evidence="1">
    <location>
        <begin position="19"/>
        <end position="130"/>
    </location>
</feature>
<dbReference type="InterPro" id="IPR006170">
    <property type="entry name" value="PBP/GOBP"/>
</dbReference>
<dbReference type="EMBL" id="MN616832">
    <property type="protein sequence ID" value="QGW50324.1"/>
    <property type="molecule type" value="mRNA"/>
</dbReference>
<dbReference type="SMR" id="A0A6B9CJF7"/>
<sequence>MRVLFAVCTTICVVAVYSSNDAASKIAKGKEKPKQLNEECAQENGFNLKAMYHEIATHKHFVATQPIRCFVFCMYKKIGLMNEDTSLTQKFYDTEGAHKCTHISGNDECDTAYKIMECVTKHEIWFKVDY</sequence>
<dbReference type="SMART" id="SM00708">
    <property type="entry name" value="PhBP"/>
    <property type="match status" value="1"/>
</dbReference>
<dbReference type="InterPro" id="IPR036728">
    <property type="entry name" value="PBP_GOBP_sf"/>
</dbReference>